<dbReference type="RefSeq" id="WP_269461197.1">
    <property type="nucleotide sequence ID" value="NZ_AP019309.1"/>
</dbReference>
<protein>
    <submittedName>
        <fullName evidence="1">Uncharacterized protein</fullName>
    </submittedName>
</protein>
<dbReference type="EMBL" id="AP019309">
    <property type="protein sequence ID" value="BBH27348.1"/>
    <property type="molecule type" value="Genomic_DNA"/>
</dbReference>
<reference evidence="1 2" key="1">
    <citation type="submission" date="2018-11" db="EMBL/GenBank/DDBJ databases">
        <title>Novel Erysipelotrichaceae bacterium isolated from small intestine of a swine.</title>
        <authorList>
            <person name="Kim J.S."/>
            <person name="Choe H."/>
            <person name="Lee Y.R."/>
            <person name="Kim K.M."/>
            <person name="Park D.S."/>
        </authorList>
    </citation>
    <scope>NUCLEOTIDE SEQUENCE [LARGE SCALE GENOMIC DNA]</scope>
    <source>
        <strain evidence="1 2">SG0102</strain>
    </source>
</reference>
<dbReference type="InParanoid" id="A0A3G9JSF2"/>
<dbReference type="AlphaFoldDB" id="A0A3G9JSF2"/>
<gene>
    <name evidence="1" type="ORF">SG0102_22820</name>
</gene>
<organism evidence="1 2">
    <name type="scientific">Intestinibaculum porci</name>
    <dbReference type="NCBI Taxonomy" id="2487118"/>
    <lineage>
        <taxon>Bacteria</taxon>
        <taxon>Bacillati</taxon>
        <taxon>Bacillota</taxon>
        <taxon>Erysipelotrichia</taxon>
        <taxon>Erysipelotrichales</taxon>
        <taxon>Erysipelotrichaceae</taxon>
        <taxon>Intestinibaculum</taxon>
    </lineage>
</organism>
<sequence>MKVAAANAISPIDVNKTVELLVDCQKYGFQKRVELLQQAAP</sequence>
<proteinExistence type="predicted"/>
<evidence type="ECO:0000313" key="2">
    <source>
        <dbReference type="Proteomes" id="UP000268059"/>
    </source>
</evidence>
<accession>A0A3G9JSF2</accession>
<dbReference type="KEGG" id="ebm:SG0102_22820"/>
<keyword evidence="2" id="KW-1185">Reference proteome</keyword>
<name>A0A3G9JSF2_9FIRM</name>
<evidence type="ECO:0000313" key="1">
    <source>
        <dbReference type="EMBL" id="BBH27348.1"/>
    </source>
</evidence>
<dbReference type="Proteomes" id="UP000268059">
    <property type="component" value="Chromosome"/>
</dbReference>